<evidence type="ECO:0000256" key="2">
    <source>
        <dbReference type="SAM" id="Coils"/>
    </source>
</evidence>
<evidence type="ECO:0000256" key="3">
    <source>
        <dbReference type="SAM" id="MobiDB-lite"/>
    </source>
</evidence>
<evidence type="ECO:0000313" key="5">
    <source>
        <dbReference type="Proteomes" id="UP001230051"/>
    </source>
</evidence>
<protein>
    <submittedName>
        <fullName evidence="4">BICD family-like cargo adapter 1</fullName>
    </submittedName>
</protein>
<feature type="compositionally biased region" description="Basic and acidic residues" evidence="3">
    <location>
        <begin position="394"/>
        <end position="405"/>
    </location>
</feature>
<keyword evidence="5" id="KW-1185">Reference proteome</keyword>
<dbReference type="EMBL" id="JAGXEW010000024">
    <property type="protein sequence ID" value="KAK1158344.1"/>
    <property type="molecule type" value="Genomic_DNA"/>
</dbReference>
<dbReference type="GO" id="GO:0055107">
    <property type="term" value="P:Golgi to secretory granule transport"/>
    <property type="evidence" value="ECO:0007669"/>
    <property type="project" value="TreeGrafter"/>
</dbReference>
<name>A0AAD8FZ18_ACIOX</name>
<sequence length="515" mass="59595">MDRGEVCGLKSQLGRMEEEFYSFDLDAEDLSREFDPSELLAALKQKEQELILAAELGNALLSENRQLKENTITLHEEYSDRLEELEQEKHTLQVKFKARQAEWESQVCELEKDVKELNRQVERLSESLDQAEKDKSHSIQDCSEQNQRLIEQLNKAVQAERSLTAELQTLKNEFQEKNRSLDQEEAVLHLLKEEVVLLSEQKLALEQRINTVCLEDEALKGSLSSLRAQITRLESRSLEQALQSLHGSWRQREGSRQLQLQVEELQEEVCLQDHSQSLHNLSLQSEIEQSLESWGHEKEQITREIHSIREQLQTVVDLETSESPADSIFQSASLHVALSQLSQLAQTLARTHSSQVGLVLFISLEEHCFEQSTVKGNLNIPFSHRRTTSSAKRIRAERTPGDKPSRRQLQQAIRDRDEAIVKKNAMESELLKSRNDMMLLNNQLLEAIHRKLELSQELEAWQDDIQIVINQQLKSQQQRDERKHQPANSTNSLAFLRRPSRLNTENKSFFSLFRT</sequence>
<dbReference type="GO" id="GO:0047496">
    <property type="term" value="P:vesicle transport along microtubule"/>
    <property type="evidence" value="ECO:0007669"/>
    <property type="project" value="TreeGrafter"/>
</dbReference>
<dbReference type="InterPro" id="IPR051149">
    <property type="entry name" value="Spindly/BICDR_Dynein_Adapter"/>
</dbReference>
<proteinExistence type="predicted"/>
<keyword evidence="1 2" id="KW-0175">Coiled coil</keyword>
<dbReference type="AlphaFoldDB" id="A0AAD8FZ18"/>
<accession>A0AAD8FZ18</accession>
<reference evidence="4" key="1">
    <citation type="submission" date="2022-02" db="EMBL/GenBank/DDBJ databases">
        <title>Atlantic sturgeon de novo genome assembly.</title>
        <authorList>
            <person name="Stock M."/>
            <person name="Klopp C."/>
            <person name="Guiguen Y."/>
            <person name="Cabau C."/>
            <person name="Parinello H."/>
            <person name="Santidrian Yebra-Pimentel E."/>
            <person name="Kuhl H."/>
            <person name="Dirks R.P."/>
            <person name="Guessner J."/>
            <person name="Wuertz S."/>
            <person name="Du K."/>
            <person name="Schartl M."/>
        </authorList>
    </citation>
    <scope>NUCLEOTIDE SEQUENCE</scope>
    <source>
        <strain evidence="4">STURGEONOMICS-FGT-2020</strain>
        <tissue evidence="4">Whole blood</tissue>
    </source>
</reference>
<evidence type="ECO:0000256" key="1">
    <source>
        <dbReference type="ARBA" id="ARBA00023054"/>
    </source>
</evidence>
<dbReference type="Proteomes" id="UP001230051">
    <property type="component" value="Unassembled WGS sequence"/>
</dbReference>
<dbReference type="PANTHER" id="PTHR32123">
    <property type="entry name" value="BICD FAMILY-LIKE CARGO ADAPTER"/>
    <property type="match status" value="1"/>
</dbReference>
<dbReference type="PANTHER" id="PTHR32123:SF10">
    <property type="entry name" value="BICD FAMILY-LIKE CARGO ADAPTER 1-RELATED"/>
    <property type="match status" value="1"/>
</dbReference>
<evidence type="ECO:0000313" key="4">
    <source>
        <dbReference type="EMBL" id="KAK1158344.1"/>
    </source>
</evidence>
<feature type="region of interest" description="Disordered" evidence="3">
    <location>
        <begin position="386"/>
        <end position="410"/>
    </location>
</feature>
<feature type="coiled-coil region" evidence="2">
    <location>
        <begin position="68"/>
        <end position="208"/>
    </location>
</feature>
<feature type="region of interest" description="Disordered" evidence="3">
    <location>
        <begin position="476"/>
        <end position="498"/>
    </location>
</feature>
<comment type="caution">
    <text evidence="4">The sequence shown here is derived from an EMBL/GenBank/DDBJ whole genome shotgun (WGS) entry which is preliminary data.</text>
</comment>
<gene>
    <name evidence="4" type="primary">Bicdl1</name>
    <name evidence="4" type="ORF">AOXY_G23218</name>
</gene>
<organism evidence="4 5">
    <name type="scientific">Acipenser oxyrinchus oxyrinchus</name>
    <dbReference type="NCBI Taxonomy" id="40147"/>
    <lineage>
        <taxon>Eukaryota</taxon>
        <taxon>Metazoa</taxon>
        <taxon>Chordata</taxon>
        <taxon>Craniata</taxon>
        <taxon>Vertebrata</taxon>
        <taxon>Euteleostomi</taxon>
        <taxon>Actinopterygii</taxon>
        <taxon>Chondrostei</taxon>
        <taxon>Acipenseriformes</taxon>
        <taxon>Acipenseridae</taxon>
        <taxon>Acipenser</taxon>
    </lineage>
</organism>